<evidence type="ECO:0000256" key="1">
    <source>
        <dbReference type="SAM" id="SignalP"/>
    </source>
</evidence>
<protein>
    <recommendedName>
        <fullName evidence="2">Putative auto-transporter adhesin head GIN domain-containing protein</fullName>
    </recommendedName>
</protein>
<dbReference type="AlphaFoldDB" id="A0A0I9SCT9"/>
<dbReference type="EMBL" id="JMZZ02000041">
    <property type="protein sequence ID" value="KFX75891.1"/>
    <property type="molecule type" value="Genomic_DNA"/>
</dbReference>
<dbReference type="RefSeq" id="WP_005819158.1">
    <property type="nucleotide sequence ID" value="NZ_CAEUHN010000019.1"/>
</dbReference>
<proteinExistence type="predicted"/>
<evidence type="ECO:0000313" key="3">
    <source>
        <dbReference type="EMBL" id="KFX75891.1"/>
    </source>
</evidence>
<feature type="domain" description="Putative auto-transporter adhesin head GIN" evidence="2">
    <location>
        <begin position="50"/>
        <end position="213"/>
    </location>
</feature>
<sequence length="214" mass="22787">MKIRVILVALALTMGATFNMIQAQCSDDCQCGKTTGSKGIIVDNRKVPGFSSIRLDAVGDIIFTQSDRCSVRIEGPQRYVSETTTKVEKETLVIGYKENNSNSKNVKLYIAAPDLKSVKLQGVGSFNCRTALRLDQLKITLSGVGGAEISDLVCETLKVRLDGVGSVNIRVDCDELTARADGVGSMTLKGKARKADISKGGVGGVNTRGLKVGE</sequence>
<gene>
    <name evidence="3" type="ORF">EE52_0203610</name>
</gene>
<dbReference type="Pfam" id="PF10988">
    <property type="entry name" value="DUF2807"/>
    <property type="match status" value="1"/>
</dbReference>
<organism evidence="3">
    <name type="scientific">Bacteroides fragilis</name>
    <dbReference type="NCBI Taxonomy" id="817"/>
    <lineage>
        <taxon>Bacteria</taxon>
        <taxon>Pseudomonadati</taxon>
        <taxon>Bacteroidota</taxon>
        <taxon>Bacteroidia</taxon>
        <taxon>Bacteroidales</taxon>
        <taxon>Bacteroidaceae</taxon>
        <taxon>Bacteroides</taxon>
    </lineage>
</organism>
<feature type="chain" id="PRO_5005235212" description="Putative auto-transporter adhesin head GIN domain-containing protein" evidence="1">
    <location>
        <begin position="24"/>
        <end position="214"/>
    </location>
</feature>
<keyword evidence="1" id="KW-0732">Signal</keyword>
<accession>A0A0I9SCT9</accession>
<feature type="signal peptide" evidence="1">
    <location>
        <begin position="1"/>
        <end position="23"/>
    </location>
</feature>
<name>A0A0I9SCT9_BACFG</name>
<reference evidence="3" key="2">
    <citation type="submission" date="2014-07" db="EMBL/GenBank/DDBJ databases">
        <title>Genetics and epidemiology of antimicrobial resistance in B. fragilis group.</title>
        <authorList>
            <person name="Sydenham T.V."/>
            <person name="Hasman H."/>
            <person name="Kemp M."/>
            <person name="Justesen U.S."/>
        </authorList>
    </citation>
    <scope>NUCLEOTIDE SEQUENCE [LARGE SCALE GENOMIC DNA]</scope>
    <source>
        <strain evidence="3">DCMOUH0018B</strain>
    </source>
</reference>
<evidence type="ECO:0000259" key="2">
    <source>
        <dbReference type="Pfam" id="PF10988"/>
    </source>
</evidence>
<dbReference type="Gene3D" id="2.160.20.120">
    <property type="match status" value="1"/>
</dbReference>
<dbReference type="InterPro" id="IPR021255">
    <property type="entry name" value="DUF2807"/>
</dbReference>
<comment type="caution">
    <text evidence="3">The sequence shown here is derived from an EMBL/GenBank/DDBJ whole genome shotgun (WGS) entry which is preliminary data.</text>
</comment>
<dbReference type="PATRIC" id="fig|817.53.peg.768"/>
<reference evidence="3" key="1">
    <citation type="book" date="2014" name="THE 24TH EUROPEAN CONGRESS OF CLINICAL MICROBIOLOGY AND INFECTIOUS DISEASES" publisher="ECCMID 2014" city="Barcelona, Spain">
        <title>Identification of resistance genes in three multidrug-resistant Bacteroides fragilis isolates by whole genome sequencing.</title>
        <editorList>
            <person name="Unknown"/>
            <person name="A."/>
        </editorList>
        <authorList>
            <person name="Sydenham T.V."/>
            <person name="Hasman H."/>
            <person name="Wang M."/>
            <person name="Soki J."/>
            <person name="Nagy E."/>
            <person name="Justesen U.S."/>
        </authorList>
    </citation>
    <scope>NUCLEOTIDE SEQUENCE</scope>
    <source>
        <strain evidence="3">DCMOUH0018B</strain>
    </source>
</reference>